<evidence type="ECO:0000256" key="2">
    <source>
        <dbReference type="ARBA" id="ARBA00022801"/>
    </source>
</evidence>
<evidence type="ECO:0000256" key="3">
    <source>
        <dbReference type="SAM" id="SignalP"/>
    </source>
</evidence>
<dbReference type="Pfam" id="PF01522">
    <property type="entry name" value="Polysacc_deac_1"/>
    <property type="match status" value="1"/>
</dbReference>
<dbReference type="Gene3D" id="3.20.20.370">
    <property type="entry name" value="Glycoside hydrolase/deacetylase"/>
    <property type="match status" value="1"/>
</dbReference>
<dbReference type="Proteomes" id="UP001057291">
    <property type="component" value="Unassembled WGS sequence"/>
</dbReference>
<dbReference type="EMBL" id="BOQE01000001">
    <property type="protein sequence ID" value="GIM45750.1"/>
    <property type="molecule type" value="Genomic_DNA"/>
</dbReference>
<name>A0AAV4LDD5_9BACL</name>
<organism evidence="5 6">
    <name type="scientific">Collibacillus ludicampi</name>
    <dbReference type="NCBI Taxonomy" id="2771369"/>
    <lineage>
        <taxon>Bacteria</taxon>
        <taxon>Bacillati</taxon>
        <taxon>Bacillota</taxon>
        <taxon>Bacilli</taxon>
        <taxon>Bacillales</taxon>
        <taxon>Alicyclobacillaceae</taxon>
        <taxon>Collibacillus</taxon>
    </lineage>
</organism>
<gene>
    <name evidence="5" type="ORF">DNHGIG_12990</name>
</gene>
<feature type="domain" description="NodB homology" evidence="4">
    <location>
        <begin position="60"/>
        <end position="241"/>
    </location>
</feature>
<dbReference type="GO" id="GO:0016020">
    <property type="term" value="C:membrane"/>
    <property type="evidence" value="ECO:0007669"/>
    <property type="project" value="TreeGrafter"/>
</dbReference>
<dbReference type="InterPro" id="IPR050248">
    <property type="entry name" value="Polysacc_deacetylase_ArnD"/>
</dbReference>
<protein>
    <recommendedName>
        <fullName evidence="4">NodB homology domain-containing protein</fullName>
    </recommendedName>
</protein>
<keyword evidence="2" id="KW-0378">Hydrolase</keyword>
<dbReference type="PANTHER" id="PTHR10587:SF133">
    <property type="entry name" value="CHITIN DEACETYLASE 1-RELATED"/>
    <property type="match status" value="1"/>
</dbReference>
<dbReference type="AlphaFoldDB" id="A0AAV4LDD5"/>
<keyword evidence="6" id="KW-1185">Reference proteome</keyword>
<keyword evidence="3" id="KW-0732">Signal</keyword>
<dbReference type="GO" id="GO:0046872">
    <property type="term" value="F:metal ion binding"/>
    <property type="evidence" value="ECO:0007669"/>
    <property type="project" value="UniProtKB-KW"/>
</dbReference>
<feature type="chain" id="PRO_5043551244" description="NodB homology domain-containing protein" evidence="3">
    <location>
        <begin position="25"/>
        <end position="254"/>
    </location>
</feature>
<dbReference type="PROSITE" id="PS51677">
    <property type="entry name" value="NODB"/>
    <property type="match status" value="1"/>
</dbReference>
<evidence type="ECO:0000259" key="4">
    <source>
        <dbReference type="PROSITE" id="PS51677"/>
    </source>
</evidence>
<dbReference type="InterPro" id="IPR011330">
    <property type="entry name" value="Glyco_hydro/deAcase_b/a-brl"/>
</dbReference>
<dbReference type="GO" id="GO:0005975">
    <property type="term" value="P:carbohydrate metabolic process"/>
    <property type="evidence" value="ECO:0007669"/>
    <property type="project" value="InterPro"/>
</dbReference>
<evidence type="ECO:0000313" key="5">
    <source>
        <dbReference type="EMBL" id="GIM45750.1"/>
    </source>
</evidence>
<keyword evidence="1" id="KW-0479">Metal-binding</keyword>
<sequence>MRHCKRLCLSFIAIIGLTFLIAEAGASADTINTGAHTMQTSPSKSLPAGVLFRNGPLSKKEVALTFDDGPDLQFTPQILDILKKEGVKATFFLVGKSSKKYPAIVKRIAEEGHVIGNHSWDHRLLTRLTPEEIRHEIVQTEQTLSKIVGYHTLLFRPPYGAASTDNVLQIASMDYKVIDWSVDTLDWKSKNAAEIIEIVNRTIQPGGIILEHSAGPKALKHTVESLPELIRMLKAKGYSLVTIPQLLEIPAFKN</sequence>
<dbReference type="SUPFAM" id="SSF88713">
    <property type="entry name" value="Glycoside hydrolase/deacetylase"/>
    <property type="match status" value="1"/>
</dbReference>
<comment type="caution">
    <text evidence="5">The sequence shown here is derived from an EMBL/GenBank/DDBJ whole genome shotgun (WGS) entry which is preliminary data.</text>
</comment>
<accession>A0AAV4LDD5</accession>
<proteinExistence type="predicted"/>
<dbReference type="RefSeq" id="WP_282198925.1">
    <property type="nucleotide sequence ID" value="NZ_BOQE01000001.1"/>
</dbReference>
<evidence type="ECO:0000313" key="6">
    <source>
        <dbReference type="Proteomes" id="UP001057291"/>
    </source>
</evidence>
<feature type="signal peptide" evidence="3">
    <location>
        <begin position="1"/>
        <end position="24"/>
    </location>
</feature>
<dbReference type="GO" id="GO:0016810">
    <property type="term" value="F:hydrolase activity, acting on carbon-nitrogen (but not peptide) bonds"/>
    <property type="evidence" value="ECO:0007669"/>
    <property type="project" value="InterPro"/>
</dbReference>
<evidence type="ECO:0000256" key="1">
    <source>
        <dbReference type="ARBA" id="ARBA00022723"/>
    </source>
</evidence>
<dbReference type="CDD" id="cd10917">
    <property type="entry name" value="CE4_NodB_like_6s_7s"/>
    <property type="match status" value="1"/>
</dbReference>
<dbReference type="PANTHER" id="PTHR10587">
    <property type="entry name" value="GLYCOSYL TRANSFERASE-RELATED"/>
    <property type="match status" value="1"/>
</dbReference>
<reference evidence="5" key="1">
    <citation type="journal article" date="2023" name="Int. J. Syst. Evol. Microbiol.">
        <title>Collibacillus ludicampi gen. nov., sp. nov., a new soil bacterium of the family Alicyclobacillaceae.</title>
        <authorList>
            <person name="Jojima T."/>
            <person name="Ioku Y."/>
            <person name="Fukuta Y."/>
            <person name="Shirasaka N."/>
            <person name="Matsumura Y."/>
            <person name="Mori M."/>
        </authorList>
    </citation>
    <scope>NUCLEOTIDE SEQUENCE</scope>
    <source>
        <strain evidence="5">TP075</strain>
    </source>
</reference>
<dbReference type="InterPro" id="IPR002509">
    <property type="entry name" value="NODB_dom"/>
</dbReference>